<keyword evidence="1" id="KW-0472">Membrane</keyword>
<proteinExistence type="predicted"/>
<accession>A0A0B2VRQ3</accession>
<organism evidence="2 3">
    <name type="scientific">Toxocara canis</name>
    <name type="common">Canine roundworm</name>
    <dbReference type="NCBI Taxonomy" id="6265"/>
    <lineage>
        <taxon>Eukaryota</taxon>
        <taxon>Metazoa</taxon>
        <taxon>Ecdysozoa</taxon>
        <taxon>Nematoda</taxon>
        <taxon>Chromadorea</taxon>
        <taxon>Rhabditida</taxon>
        <taxon>Spirurina</taxon>
        <taxon>Ascaridomorpha</taxon>
        <taxon>Ascaridoidea</taxon>
        <taxon>Toxocaridae</taxon>
        <taxon>Toxocara</taxon>
    </lineage>
</organism>
<keyword evidence="1" id="KW-0812">Transmembrane</keyword>
<keyword evidence="1" id="KW-1133">Transmembrane helix</keyword>
<reference evidence="2 3" key="1">
    <citation type="submission" date="2014-11" db="EMBL/GenBank/DDBJ databases">
        <title>Genetic blueprint of the zoonotic pathogen Toxocara canis.</title>
        <authorList>
            <person name="Zhu X.-Q."/>
            <person name="Korhonen P.K."/>
            <person name="Cai H."/>
            <person name="Young N.D."/>
            <person name="Nejsum P."/>
            <person name="von Samson-Himmelstjerna G."/>
            <person name="Boag P.R."/>
            <person name="Tan P."/>
            <person name="Li Q."/>
            <person name="Min J."/>
            <person name="Yang Y."/>
            <person name="Wang X."/>
            <person name="Fang X."/>
            <person name="Hall R.S."/>
            <person name="Hofmann A."/>
            <person name="Sternberg P.W."/>
            <person name="Jex A.R."/>
            <person name="Gasser R.B."/>
        </authorList>
    </citation>
    <scope>NUCLEOTIDE SEQUENCE [LARGE SCALE GENOMIC DNA]</scope>
    <source>
        <strain evidence="2">PN_DK_2014</strain>
    </source>
</reference>
<dbReference type="EMBL" id="JPKZ01001073">
    <property type="protein sequence ID" value="KHN84087.1"/>
    <property type="molecule type" value="Genomic_DNA"/>
</dbReference>
<evidence type="ECO:0000256" key="1">
    <source>
        <dbReference type="SAM" id="Phobius"/>
    </source>
</evidence>
<evidence type="ECO:0000313" key="3">
    <source>
        <dbReference type="Proteomes" id="UP000031036"/>
    </source>
</evidence>
<keyword evidence="3" id="KW-1185">Reference proteome</keyword>
<feature type="transmembrane region" description="Helical" evidence="1">
    <location>
        <begin position="170"/>
        <end position="190"/>
    </location>
</feature>
<evidence type="ECO:0000313" key="2">
    <source>
        <dbReference type="EMBL" id="KHN84087.1"/>
    </source>
</evidence>
<dbReference type="Proteomes" id="UP000031036">
    <property type="component" value="Unassembled WGS sequence"/>
</dbReference>
<feature type="transmembrane region" description="Helical" evidence="1">
    <location>
        <begin position="68"/>
        <end position="92"/>
    </location>
</feature>
<name>A0A0B2VRQ3_TOXCA</name>
<protein>
    <submittedName>
        <fullName evidence="2">Uncharacterized protein C32D5.7</fullName>
    </submittedName>
</protein>
<dbReference type="AlphaFoldDB" id="A0A0B2VRQ3"/>
<gene>
    <name evidence="2" type="primary">C32D5.7</name>
    <name evidence="2" type="ORF">Tcan_09219</name>
</gene>
<sequence length="280" mass="31466">MAQWALLDVARYLKAMLTSITYVCQSEQYVLAFAEYLYLRLTSLIFPEKVVYHSVCEKRSSEVVGKNALNYAIIIVAFCFVALFQIICFFGLTISEKWTICIPSDGDPTAQKKQALANRIRNTMNTTVYPTFICYIISSVIVSGVIFYVIGVRDSVDEITSSISLYSFDVVLLIYFLAFPVIVYIYHPFLRRSAALRIARMHRAGSQWNGSTIQELRAERALTLAVDGTPPLASPEISCSPTPRRFAHPASDSLIPFSANSDSYCSSQQFHRNVRVTTTV</sequence>
<comment type="caution">
    <text evidence="2">The sequence shown here is derived from an EMBL/GenBank/DDBJ whole genome shotgun (WGS) entry which is preliminary data.</text>
</comment>
<dbReference type="OrthoDB" id="5792993at2759"/>
<feature type="transmembrane region" description="Helical" evidence="1">
    <location>
        <begin position="128"/>
        <end position="150"/>
    </location>
</feature>